<protein>
    <submittedName>
        <fullName evidence="3">Methyltransferase domain-containing protein</fullName>
    </submittedName>
</protein>
<keyword evidence="4" id="KW-1185">Reference proteome</keyword>
<keyword evidence="3" id="KW-0489">Methyltransferase</keyword>
<evidence type="ECO:0000256" key="1">
    <source>
        <dbReference type="ARBA" id="ARBA00022679"/>
    </source>
</evidence>
<reference evidence="3 4" key="1">
    <citation type="submission" date="2023-08" db="EMBL/GenBank/DDBJ databases">
        <title>Nocardioides seae sp. nov., a bacterium isolated from a soil.</title>
        <authorList>
            <person name="Wang X."/>
        </authorList>
    </citation>
    <scope>NUCLEOTIDE SEQUENCE [LARGE SCALE GENOMIC DNA]</scope>
    <source>
        <strain evidence="3 4">YZH12</strain>
    </source>
</reference>
<name>A0ABU3PZB4_9ACTN</name>
<organism evidence="3 4">
    <name type="scientific">Nocardioides imazamoxiresistens</name>
    <dbReference type="NCBI Taxonomy" id="3231893"/>
    <lineage>
        <taxon>Bacteria</taxon>
        <taxon>Bacillati</taxon>
        <taxon>Actinomycetota</taxon>
        <taxon>Actinomycetes</taxon>
        <taxon>Propionibacteriales</taxon>
        <taxon>Nocardioidaceae</taxon>
        <taxon>Nocardioides</taxon>
    </lineage>
</organism>
<dbReference type="PANTHER" id="PTHR43861">
    <property type="entry name" value="TRANS-ACONITATE 2-METHYLTRANSFERASE-RELATED"/>
    <property type="match status" value="1"/>
</dbReference>
<dbReference type="SUPFAM" id="SSF53335">
    <property type="entry name" value="S-adenosyl-L-methionine-dependent methyltransferases"/>
    <property type="match status" value="1"/>
</dbReference>
<dbReference type="InterPro" id="IPR041698">
    <property type="entry name" value="Methyltransf_25"/>
</dbReference>
<evidence type="ECO:0000313" key="3">
    <source>
        <dbReference type="EMBL" id="MDT9594494.1"/>
    </source>
</evidence>
<dbReference type="InterPro" id="IPR029063">
    <property type="entry name" value="SAM-dependent_MTases_sf"/>
</dbReference>
<proteinExistence type="predicted"/>
<feature type="domain" description="Methyltransferase" evidence="2">
    <location>
        <begin position="40"/>
        <end position="136"/>
    </location>
</feature>
<dbReference type="Gene3D" id="3.40.50.150">
    <property type="entry name" value="Vaccinia Virus protein VP39"/>
    <property type="match status" value="1"/>
</dbReference>
<dbReference type="GO" id="GO:0032259">
    <property type="term" value="P:methylation"/>
    <property type="evidence" value="ECO:0007669"/>
    <property type="project" value="UniProtKB-KW"/>
</dbReference>
<keyword evidence="1" id="KW-0808">Transferase</keyword>
<dbReference type="RefSeq" id="WP_315734325.1">
    <property type="nucleotide sequence ID" value="NZ_JAVYII010000007.1"/>
</dbReference>
<evidence type="ECO:0000259" key="2">
    <source>
        <dbReference type="Pfam" id="PF13649"/>
    </source>
</evidence>
<dbReference type="GO" id="GO:0008168">
    <property type="term" value="F:methyltransferase activity"/>
    <property type="evidence" value="ECO:0007669"/>
    <property type="project" value="UniProtKB-KW"/>
</dbReference>
<dbReference type="Pfam" id="PF13649">
    <property type="entry name" value="Methyltransf_25"/>
    <property type="match status" value="1"/>
</dbReference>
<dbReference type="CDD" id="cd02440">
    <property type="entry name" value="AdoMet_MTases"/>
    <property type="match status" value="1"/>
</dbReference>
<dbReference type="EMBL" id="JAVYII010000007">
    <property type="protein sequence ID" value="MDT9594494.1"/>
    <property type="molecule type" value="Genomic_DNA"/>
</dbReference>
<dbReference type="Proteomes" id="UP001268542">
    <property type="component" value="Unassembled WGS sequence"/>
</dbReference>
<evidence type="ECO:0000313" key="4">
    <source>
        <dbReference type="Proteomes" id="UP001268542"/>
    </source>
</evidence>
<comment type="caution">
    <text evidence="3">The sequence shown here is derived from an EMBL/GenBank/DDBJ whole genome shotgun (WGS) entry which is preliminary data.</text>
</comment>
<sequence length="248" mass="25454">MAADGGPDARPLPAERRADPRTAIVFDTLAGALDQPGRTVVDIGGGTGGSAVRLAASGHHVTVVDPSPDALASLDRRVREAGVGSRLTAHQGDVADLVSLVPEAGADLVLCHGVLEVLDDPAAALDAIVSRLRPGGRLSLVAGQRNALVVARAMAGQFVAARELLDDSAAHGRTGRRFTEAELLDLVGAAGLEVESVHGVRVFADLVPGSLVDAEPGSAAALVELERAVAARAEFRPLATQLHLLARR</sequence>
<gene>
    <name evidence="3" type="ORF">RDV89_15525</name>
</gene>
<accession>A0ABU3PZB4</accession>